<gene>
    <name evidence="1" type="ORF">KSB_91340</name>
</gene>
<protein>
    <submittedName>
        <fullName evidence="1">Uncharacterized protein</fullName>
    </submittedName>
</protein>
<evidence type="ECO:0000313" key="2">
    <source>
        <dbReference type="Proteomes" id="UP000654345"/>
    </source>
</evidence>
<sequence>MTRSFFLGLIFPEAWSGWRCTGSFEGRGDTDSYDWGSYALLMIQLVAQVELSSLWLPQGMRSGTLHVELFPLERQSEV</sequence>
<comment type="caution">
    <text evidence="1">The sequence shown here is derived from an EMBL/GenBank/DDBJ whole genome shotgun (WGS) entry which is preliminary data.</text>
</comment>
<dbReference type="Proteomes" id="UP000654345">
    <property type="component" value="Unassembled WGS sequence"/>
</dbReference>
<evidence type="ECO:0000313" key="1">
    <source>
        <dbReference type="EMBL" id="GHO60659.1"/>
    </source>
</evidence>
<accession>A0ABQ3V627</accession>
<name>A0ABQ3V627_9CHLR</name>
<keyword evidence="2" id="KW-1185">Reference proteome</keyword>
<organism evidence="1 2">
    <name type="scientific">Ktedonobacter robiniae</name>
    <dbReference type="NCBI Taxonomy" id="2778365"/>
    <lineage>
        <taxon>Bacteria</taxon>
        <taxon>Bacillati</taxon>
        <taxon>Chloroflexota</taxon>
        <taxon>Ktedonobacteria</taxon>
        <taxon>Ktedonobacterales</taxon>
        <taxon>Ktedonobacteraceae</taxon>
        <taxon>Ktedonobacter</taxon>
    </lineage>
</organism>
<dbReference type="EMBL" id="BNJG01000006">
    <property type="protein sequence ID" value="GHO60659.1"/>
    <property type="molecule type" value="Genomic_DNA"/>
</dbReference>
<proteinExistence type="predicted"/>
<reference evidence="1 2" key="1">
    <citation type="journal article" date="2021" name="Int. J. Syst. Evol. Microbiol.">
        <title>Reticulibacter mediterranei gen. nov., sp. nov., within the new family Reticulibacteraceae fam. nov., and Ktedonospora formicarum gen. nov., sp. nov., Ktedonobacter robiniae sp. nov., Dictyobacter formicarum sp. nov. and Dictyobacter arantiisoli sp. nov., belonging to the class Ktedonobacteria.</title>
        <authorList>
            <person name="Yabe S."/>
            <person name="Zheng Y."/>
            <person name="Wang C.M."/>
            <person name="Sakai Y."/>
            <person name="Abe K."/>
            <person name="Yokota A."/>
            <person name="Donadio S."/>
            <person name="Cavaletti L."/>
            <person name="Monciardini P."/>
        </authorList>
    </citation>
    <scope>NUCLEOTIDE SEQUENCE [LARGE SCALE GENOMIC DNA]</scope>
    <source>
        <strain evidence="1 2">SOSP1-30</strain>
    </source>
</reference>